<gene>
    <name evidence="2" type="ORF">ACFOET_08255</name>
</gene>
<protein>
    <recommendedName>
        <fullName evidence="4">BZIP transcription factor</fullName>
    </recommendedName>
</protein>
<accession>A0ABV7JNE1</accession>
<evidence type="ECO:0000313" key="3">
    <source>
        <dbReference type="Proteomes" id="UP001595526"/>
    </source>
</evidence>
<reference evidence="3" key="1">
    <citation type="journal article" date="2019" name="Int. J. Syst. Evol. Microbiol.">
        <title>The Global Catalogue of Microorganisms (GCM) 10K type strain sequencing project: providing services to taxonomists for standard genome sequencing and annotation.</title>
        <authorList>
            <consortium name="The Broad Institute Genomics Platform"/>
            <consortium name="The Broad Institute Genome Sequencing Center for Infectious Disease"/>
            <person name="Wu L."/>
            <person name="Ma J."/>
        </authorList>
    </citation>
    <scope>NUCLEOTIDE SEQUENCE [LARGE SCALE GENOMIC DNA]</scope>
    <source>
        <strain evidence="3">KCTC 52416</strain>
    </source>
</reference>
<evidence type="ECO:0000256" key="1">
    <source>
        <dbReference type="SAM" id="SignalP"/>
    </source>
</evidence>
<organism evidence="2 3">
    <name type="scientific">Parapedobacter deserti</name>
    <dbReference type="NCBI Taxonomy" id="1912957"/>
    <lineage>
        <taxon>Bacteria</taxon>
        <taxon>Pseudomonadati</taxon>
        <taxon>Bacteroidota</taxon>
        <taxon>Sphingobacteriia</taxon>
        <taxon>Sphingobacteriales</taxon>
        <taxon>Sphingobacteriaceae</taxon>
        <taxon>Parapedobacter</taxon>
    </lineage>
</organism>
<keyword evidence="3" id="KW-1185">Reference proteome</keyword>
<dbReference type="Proteomes" id="UP001595526">
    <property type="component" value="Unassembled WGS sequence"/>
</dbReference>
<comment type="caution">
    <text evidence="2">The sequence shown here is derived from an EMBL/GenBank/DDBJ whole genome shotgun (WGS) entry which is preliminary data.</text>
</comment>
<proteinExistence type="predicted"/>
<evidence type="ECO:0000313" key="2">
    <source>
        <dbReference type="EMBL" id="MFC3197601.1"/>
    </source>
</evidence>
<feature type="chain" id="PRO_5047381133" description="BZIP transcription factor" evidence="1">
    <location>
        <begin position="22"/>
        <end position="312"/>
    </location>
</feature>
<dbReference type="EMBL" id="JBHRTA010000024">
    <property type="protein sequence ID" value="MFC3197601.1"/>
    <property type="molecule type" value="Genomic_DNA"/>
</dbReference>
<feature type="signal peptide" evidence="1">
    <location>
        <begin position="1"/>
        <end position="21"/>
    </location>
</feature>
<sequence length="312" mass="33676">MFDKHLAIVLFLTTVVVLCNAQTNQIQPTGNVGIGTTSPTALLDIRGRIVIENGGDAAIFTGTANQELNRYLSLFNSEERSSASGLRAGGILVSDSYSYANPGKNDLVVKGNIGVGVANPAYKLDVRGGGASISGTNPIISVNGFNNMLQLQNAGHSAIVYNPGEDTELMFGFHSNGNFYWGSKTNGYGMTLTKSGQLNVETSVSIGDKKVPGYTLSVDGKVAAKEINVTINGWADYVFKPHYQLRPLTELETYIKEHGHLPGIPSAQEVDKNGVDLGEMNRKLLEKVEELTLYILKQQETIDQLIEKTAHL</sequence>
<keyword evidence="1" id="KW-0732">Signal</keyword>
<name>A0ABV7JNE1_9SPHI</name>
<evidence type="ECO:0008006" key="4">
    <source>
        <dbReference type="Google" id="ProtNLM"/>
    </source>
</evidence>